<sequence>MGRRYVYSKKRRVRKVPNNVVLEFENEKHLTTNYVHEMHETKIVQSHSCTVNLDSELTLPPSSPMISSDNRHLVGLHKKSPNGDNRLLVNLEHPMTLNLKKNSIVMKHPDDEADKRLHKNKSCKVGDTKIKAEVLNKTILNKIKIEPLKKTSSPIMNSKTISQIVTTRHSSNVIKNNRTFILVSKTSLDDIEKNPINLIPNANLKQISFKTLGTKLSNSQMKNVIVQHKPVLLPNLASATSLNPIVCVRARGKGLQASGNVQHKSILNKLTFASTSNPTMCIQKSEPPSNRNILVQKQKIVNNVEKKTLDINVLNAISDEDTKRVYPVALKANNFKDNSVLEIFSNDVDSENEMHILGI</sequence>
<comment type="caution">
    <text evidence="1">The sequence shown here is derived from an EMBL/GenBank/DDBJ whole genome shotgun (WGS) entry which is preliminary data.</text>
</comment>
<dbReference type="EMBL" id="NNAY01001757">
    <property type="protein sequence ID" value="OXU23019.1"/>
    <property type="molecule type" value="Genomic_DNA"/>
</dbReference>
<protein>
    <submittedName>
        <fullName evidence="1">Uncharacterized protein</fullName>
    </submittedName>
</protein>
<reference evidence="1 2" key="1">
    <citation type="journal article" date="2017" name="Curr. Biol.">
        <title>The Evolution of Venom by Co-option of Single-Copy Genes.</title>
        <authorList>
            <person name="Martinson E.O."/>
            <person name="Mrinalini"/>
            <person name="Kelkar Y.D."/>
            <person name="Chang C.H."/>
            <person name="Werren J.H."/>
        </authorList>
    </citation>
    <scope>NUCLEOTIDE SEQUENCE [LARGE SCALE GENOMIC DNA]</scope>
    <source>
        <strain evidence="1 2">Alberta</strain>
        <tissue evidence="1">Whole body</tissue>
    </source>
</reference>
<accession>A0A232EXI8</accession>
<organism evidence="1 2">
    <name type="scientific">Trichomalopsis sarcophagae</name>
    <dbReference type="NCBI Taxonomy" id="543379"/>
    <lineage>
        <taxon>Eukaryota</taxon>
        <taxon>Metazoa</taxon>
        <taxon>Ecdysozoa</taxon>
        <taxon>Arthropoda</taxon>
        <taxon>Hexapoda</taxon>
        <taxon>Insecta</taxon>
        <taxon>Pterygota</taxon>
        <taxon>Neoptera</taxon>
        <taxon>Endopterygota</taxon>
        <taxon>Hymenoptera</taxon>
        <taxon>Apocrita</taxon>
        <taxon>Proctotrupomorpha</taxon>
        <taxon>Chalcidoidea</taxon>
        <taxon>Pteromalidae</taxon>
        <taxon>Pteromalinae</taxon>
        <taxon>Trichomalopsis</taxon>
    </lineage>
</organism>
<dbReference type="Proteomes" id="UP000215335">
    <property type="component" value="Unassembled WGS sequence"/>
</dbReference>
<keyword evidence="2" id="KW-1185">Reference proteome</keyword>
<evidence type="ECO:0000313" key="2">
    <source>
        <dbReference type="Proteomes" id="UP000215335"/>
    </source>
</evidence>
<proteinExistence type="predicted"/>
<name>A0A232EXI8_9HYME</name>
<gene>
    <name evidence="1" type="ORF">TSAR_004032</name>
</gene>
<dbReference type="AlphaFoldDB" id="A0A232EXI8"/>
<evidence type="ECO:0000313" key="1">
    <source>
        <dbReference type="EMBL" id="OXU23019.1"/>
    </source>
</evidence>